<dbReference type="AlphaFoldDB" id="A0A7J9GW74"/>
<organism evidence="1 2">
    <name type="scientific">Gossypium harknessii</name>
    <dbReference type="NCBI Taxonomy" id="34285"/>
    <lineage>
        <taxon>Eukaryota</taxon>
        <taxon>Viridiplantae</taxon>
        <taxon>Streptophyta</taxon>
        <taxon>Embryophyta</taxon>
        <taxon>Tracheophyta</taxon>
        <taxon>Spermatophyta</taxon>
        <taxon>Magnoliopsida</taxon>
        <taxon>eudicotyledons</taxon>
        <taxon>Gunneridae</taxon>
        <taxon>Pentapetalae</taxon>
        <taxon>rosids</taxon>
        <taxon>malvids</taxon>
        <taxon>Malvales</taxon>
        <taxon>Malvaceae</taxon>
        <taxon>Malvoideae</taxon>
        <taxon>Gossypium</taxon>
    </lineage>
</organism>
<comment type="caution">
    <text evidence="1">The sequence shown here is derived from an EMBL/GenBank/DDBJ whole genome shotgun (WGS) entry which is preliminary data.</text>
</comment>
<gene>
    <name evidence="1" type="ORF">Gohar_012088</name>
</gene>
<evidence type="ECO:0000313" key="2">
    <source>
        <dbReference type="Proteomes" id="UP000593560"/>
    </source>
</evidence>
<proteinExistence type="predicted"/>
<reference evidence="1 2" key="1">
    <citation type="journal article" date="2019" name="Genome Biol. Evol.">
        <title>Insights into the evolution of the New World diploid cottons (Gossypium, subgenus Houzingenia) based on genome sequencing.</title>
        <authorList>
            <person name="Grover C.E."/>
            <person name="Arick M.A. 2nd"/>
            <person name="Thrash A."/>
            <person name="Conover J.L."/>
            <person name="Sanders W.S."/>
            <person name="Peterson D.G."/>
            <person name="Frelichowski J.E."/>
            <person name="Scheffler J.A."/>
            <person name="Scheffler B.E."/>
            <person name="Wendel J.F."/>
        </authorList>
    </citation>
    <scope>NUCLEOTIDE SEQUENCE [LARGE SCALE GENOMIC DNA]</scope>
    <source>
        <strain evidence="1">0</strain>
        <tissue evidence="1">Leaf</tissue>
    </source>
</reference>
<accession>A0A7J9GW74</accession>
<dbReference type="OrthoDB" id="1537661at2759"/>
<dbReference type="EMBL" id="JABFAD010000007">
    <property type="protein sequence ID" value="MBA0801740.1"/>
    <property type="molecule type" value="Genomic_DNA"/>
</dbReference>
<dbReference type="Proteomes" id="UP000593560">
    <property type="component" value="Unassembled WGS sequence"/>
</dbReference>
<evidence type="ECO:0000313" key="1">
    <source>
        <dbReference type="EMBL" id="MBA0801740.1"/>
    </source>
</evidence>
<protein>
    <submittedName>
        <fullName evidence="1">Uncharacterized protein</fullName>
    </submittedName>
</protein>
<keyword evidence="2" id="KW-1185">Reference proteome</keyword>
<sequence length="31" mass="3746">MVLQLKSQKLRPMCLDLQTGLELWRRIKSFL</sequence>
<feature type="non-terminal residue" evidence="1">
    <location>
        <position position="1"/>
    </location>
</feature>
<name>A0A7J9GW74_9ROSI</name>